<organism evidence="2 3">
    <name type="scientific">Desulfoluna spongiiphila</name>
    <dbReference type="NCBI Taxonomy" id="419481"/>
    <lineage>
        <taxon>Bacteria</taxon>
        <taxon>Pseudomonadati</taxon>
        <taxon>Thermodesulfobacteriota</taxon>
        <taxon>Desulfobacteria</taxon>
        <taxon>Desulfobacterales</taxon>
        <taxon>Desulfolunaceae</taxon>
        <taxon>Desulfoluna</taxon>
    </lineage>
</organism>
<keyword evidence="1" id="KW-0732">Signal</keyword>
<dbReference type="GO" id="GO:0046872">
    <property type="term" value="F:metal ion binding"/>
    <property type="evidence" value="ECO:0007669"/>
    <property type="project" value="InterPro"/>
</dbReference>
<sequence length="146" mass="14969">MRSAAVILAALFVGVVSVASWAQDAGKKTTFDVDRMACDACLAAISTGVARVADGARVTGDSSKGVVVVVHNAGISSETIGRAITRSGFPARVTGTMDATPEEMTAMGGAFAEEAEGCSTGGRPACGGSGESWKALYMKMKDRWFP</sequence>
<name>A0A1G5GCJ8_9BACT</name>
<evidence type="ECO:0000313" key="2">
    <source>
        <dbReference type="EMBL" id="SCY48950.1"/>
    </source>
</evidence>
<keyword evidence="3" id="KW-1185">Reference proteome</keyword>
<evidence type="ECO:0000313" key="3">
    <source>
        <dbReference type="Proteomes" id="UP000198870"/>
    </source>
</evidence>
<gene>
    <name evidence="2" type="ORF">SAMN05216233_11065</name>
</gene>
<dbReference type="SUPFAM" id="SSF55008">
    <property type="entry name" value="HMA, heavy metal-associated domain"/>
    <property type="match status" value="1"/>
</dbReference>
<dbReference type="Gene3D" id="3.30.70.100">
    <property type="match status" value="1"/>
</dbReference>
<dbReference type="InterPro" id="IPR006121">
    <property type="entry name" value="HMA_dom"/>
</dbReference>
<feature type="signal peptide" evidence="1">
    <location>
        <begin position="1"/>
        <end position="22"/>
    </location>
</feature>
<dbReference type="RefSeq" id="WP_092211345.1">
    <property type="nucleotide sequence ID" value="NZ_FMUX01000010.1"/>
</dbReference>
<accession>A0A1G5GCJ8</accession>
<protein>
    <submittedName>
        <fullName evidence="2">Copper chaperone CopZ</fullName>
    </submittedName>
</protein>
<dbReference type="Proteomes" id="UP000198870">
    <property type="component" value="Unassembled WGS sequence"/>
</dbReference>
<feature type="chain" id="PRO_5011740715" evidence="1">
    <location>
        <begin position="23"/>
        <end position="146"/>
    </location>
</feature>
<dbReference type="AlphaFoldDB" id="A0A1G5GCJ8"/>
<reference evidence="2 3" key="1">
    <citation type="submission" date="2016-10" db="EMBL/GenBank/DDBJ databases">
        <authorList>
            <person name="de Groot N.N."/>
        </authorList>
    </citation>
    <scope>NUCLEOTIDE SEQUENCE [LARGE SCALE GENOMIC DNA]</scope>
    <source>
        <strain evidence="2 3">AA1</strain>
    </source>
</reference>
<dbReference type="InterPro" id="IPR036163">
    <property type="entry name" value="HMA_dom_sf"/>
</dbReference>
<evidence type="ECO:0000256" key="1">
    <source>
        <dbReference type="SAM" id="SignalP"/>
    </source>
</evidence>
<dbReference type="EMBL" id="FMUX01000010">
    <property type="protein sequence ID" value="SCY48950.1"/>
    <property type="molecule type" value="Genomic_DNA"/>
</dbReference>
<dbReference type="CDD" id="cd00371">
    <property type="entry name" value="HMA"/>
    <property type="match status" value="1"/>
</dbReference>
<proteinExistence type="predicted"/>